<dbReference type="RefSeq" id="WP_094058880.1">
    <property type="nucleotide sequence ID" value="NZ_CP022530.1"/>
</dbReference>
<dbReference type="InterPro" id="IPR009057">
    <property type="entry name" value="Homeodomain-like_sf"/>
</dbReference>
<sequence length="333" mass="37444">MSSAIRVNGSWIRLLADWLDRHQLAAPGIRAQIAQYQPSDAVPIEYWQHLLNQAFALRPQQTNQALEVAQGVTLTHVGVLGYLVVACDHLGQAMATYQRFETLFYGRPLASLESHGDQAGIYWQPEQHLPEAEEIGLCALVYLARQHIDAGTALPLQQVSFCHQPGAAQLHAMEAFFDCPVIGGAQRSGLTFHASALMLPLRNSEPGLRKLLEEQASAMLKALPEPDEFERQLQAQLVRQLPDGHVSLDTAARQLHCSVRTLQRRLHKRQLHWQGLVERTREQLARQYLCDPGLSLLDIALLLGYRDQSTFTRSFKRWSGMTPSAFRKQHLSP</sequence>
<dbReference type="SMART" id="SM00342">
    <property type="entry name" value="HTH_ARAC"/>
    <property type="match status" value="1"/>
</dbReference>
<evidence type="ECO:0000313" key="6">
    <source>
        <dbReference type="Proteomes" id="UP000202440"/>
    </source>
</evidence>
<dbReference type="InterPro" id="IPR020449">
    <property type="entry name" value="Tscrpt_reg_AraC-type_HTH"/>
</dbReference>
<dbReference type="Proteomes" id="UP000202440">
    <property type="component" value="Chromosome"/>
</dbReference>
<evidence type="ECO:0000259" key="4">
    <source>
        <dbReference type="PROSITE" id="PS01124"/>
    </source>
</evidence>
<dbReference type="GO" id="GO:0003700">
    <property type="term" value="F:DNA-binding transcription factor activity"/>
    <property type="evidence" value="ECO:0007669"/>
    <property type="project" value="InterPro"/>
</dbReference>
<keyword evidence="3" id="KW-0804">Transcription</keyword>
<dbReference type="OrthoDB" id="5722175at2"/>
<keyword evidence="6" id="KW-1185">Reference proteome</keyword>
<dbReference type="PANTHER" id="PTHR47894">
    <property type="entry name" value="HTH-TYPE TRANSCRIPTIONAL REGULATOR GADX"/>
    <property type="match status" value="1"/>
</dbReference>
<dbReference type="AlphaFoldDB" id="A0A222FFX6"/>
<dbReference type="PROSITE" id="PS01124">
    <property type="entry name" value="HTH_ARAC_FAMILY_2"/>
    <property type="match status" value="1"/>
</dbReference>
<dbReference type="GO" id="GO:0005829">
    <property type="term" value="C:cytosol"/>
    <property type="evidence" value="ECO:0007669"/>
    <property type="project" value="TreeGrafter"/>
</dbReference>
<dbReference type="PANTHER" id="PTHR47894:SF1">
    <property type="entry name" value="HTH-TYPE TRANSCRIPTIONAL REGULATOR VQSM"/>
    <property type="match status" value="1"/>
</dbReference>
<dbReference type="SUPFAM" id="SSF46689">
    <property type="entry name" value="Homeodomain-like"/>
    <property type="match status" value="1"/>
</dbReference>
<dbReference type="EMBL" id="CP022530">
    <property type="protein sequence ID" value="ASP37670.1"/>
    <property type="molecule type" value="Genomic_DNA"/>
</dbReference>
<evidence type="ECO:0000256" key="3">
    <source>
        <dbReference type="ARBA" id="ARBA00023163"/>
    </source>
</evidence>
<protein>
    <submittedName>
        <fullName evidence="5">AraC family transcriptional regulator</fullName>
    </submittedName>
</protein>
<feature type="domain" description="HTH araC/xylS-type" evidence="4">
    <location>
        <begin position="231"/>
        <end position="329"/>
    </location>
</feature>
<dbReference type="Pfam" id="PF12833">
    <property type="entry name" value="HTH_18"/>
    <property type="match status" value="1"/>
</dbReference>
<proteinExistence type="predicted"/>
<dbReference type="InterPro" id="IPR032687">
    <property type="entry name" value="AraC-type_N"/>
</dbReference>
<dbReference type="PRINTS" id="PR00032">
    <property type="entry name" value="HTHARAC"/>
</dbReference>
<organism evidence="5 6">
    <name type="scientific">Bacterioplanes sanyensis</name>
    <dbReference type="NCBI Taxonomy" id="1249553"/>
    <lineage>
        <taxon>Bacteria</taxon>
        <taxon>Pseudomonadati</taxon>
        <taxon>Pseudomonadota</taxon>
        <taxon>Gammaproteobacteria</taxon>
        <taxon>Oceanospirillales</taxon>
        <taxon>Oceanospirillaceae</taxon>
        <taxon>Bacterioplanes</taxon>
    </lineage>
</organism>
<evidence type="ECO:0000256" key="1">
    <source>
        <dbReference type="ARBA" id="ARBA00023015"/>
    </source>
</evidence>
<name>A0A222FFX6_9GAMM</name>
<accession>A0A222FFX6</accession>
<dbReference type="Gene3D" id="1.10.10.60">
    <property type="entry name" value="Homeodomain-like"/>
    <property type="match status" value="1"/>
</dbReference>
<dbReference type="Pfam" id="PF12625">
    <property type="entry name" value="Arabinose_bd"/>
    <property type="match status" value="1"/>
</dbReference>
<dbReference type="KEGG" id="bsan:CHH28_02845"/>
<keyword evidence="1" id="KW-0805">Transcription regulation</keyword>
<gene>
    <name evidence="5" type="ORF">CHH28_02845</name>
</gene>
<keyword evidence="2" id="KW-0238">DNA-binding</keyword>
<evidence type="ECO:0000313" key="5">
    <source>
        <dbReference type="EMBL" id="ASP37670.1"/>
    </source>
</evidence>
<evidence type="ECO:0000256" key="2">
    <source>
        <dbReference type="ARBA" id="ARBA00023125"/>
    </source>
</evidence>
<dbReference type="GO" id="GO:0000976">
    <property type="term" value="F:transcription cis-regulatory region binding"/>
    <property type="evidence" value="ECO:0007669"/>
    <property type="project" value="TreeGrafter"/>
</dbReference>
<reference evidence="5 6" key="1">
    <citation type="submission" date="2017-07" db="EMBL/GenBank/DDBJ databases">
        <title>Annotated genome sequence of Bacterioplanes sanyensis isolated from Red Sea.</title>
        <authorList>
            <person name="Rehman Z.U."/>
        </authorList>
    </citation>
    <scope>NUCLEOTIDE SEQUENCE [LARGE SCALE GENOMIC DNA]</scope>
    <source>
        <strain evidence="5 6">NV9</strain>
    </source>
</reference>
<dbReference type="InterPro" id="IPR018060">
    <property type="entry name" value="HTH_AraC"/>
</dbReference>